<dbReference type="EMBL" id="PKPP01012174">
    <property type="protein sequence ID" value="PWA42824.1"/>
    <property type="molecule type" value="Genomic_DNA"/>
</dbReference>
<organism evidence="1 2">
    <name type="scientific">Artemisia annua</name>
    <name type="common">Sweet wormwood</name>
    <dbReference type="NCBI Taxonomy" id="35608"/>
    <lineage>
        <taxon>Eukaryota</taxon>
        <taxon>Viridiplantae</taxon>
        <taxon>Streptophyta</taxon>
        <taxon>Embryophyta</taxon>
        <taxon>Tracheophyta</taxon>
        <taxon>Spermatophyta</taxon>
        <taxon>Magnoliopsida</taxon>
        <taxon>eudicotyledons</taxon>
        <taxon>Gunneridae</taxon>
        <taxon>Pentapetalae</taxon>
        <taxon>asterids</taxon>
        <taxon>campanulids</taxon>
        <taxon>Asterales</taxon>
        <taxon>Asteraceae</taxon>
        <taxon>Asteroideae</taxon>
        <taxon>Anthemideae</taxon>
        <taxon>Artemisiinae</taxon>
        <taxon>Artemisia</taxon>
    </lineage>
</organism>
<dbReference type="STRING" id="35608.A0A2U1L1I7"/>
<accession>A0A2U1L1I7</accession>
<dbReference type="Proteomes" id="UP000245207">
    <property type="component" value="Unassembled WGS sequence"/>
</dbReference>
<gene>
    <name evidence="1" type="ORF">CTI12_AA438640</name>
</gene>
<dbReference type="AlphaFoldDB" id="A0A2U1L1I7"/>
<dbReference type="GO" id="GO:0005886">
    <property type="term" value="C:plasma membrane"/>
    <property type="evidence" value="ECO:0007669"/>
    <property type="project" value="TreeGrafter"/>
</dbReference>
<evidence type="ECO:0000313" key="1">
    <source>
        <dbReference type="EMBL" id="PWA42824.1"/>
    </source>
</evidence>
<keyword evidence="2" id="KW-1185">Reference proteome</keyword>
<dbReference type="PANTHER" id="PTHR31149">
    <property type="entry name" value="EXPRESSED PROTEIN"/>
    <property type="match status" value="1"/>
</dbReference>
<name>A0A2U1L1I7_ARTAN</name>
<dbReference type="OrthoDB" id="1937889at2759"/>
<sequence length="163" mass="17927">MFAQRDNLVSFDNCRTPWKWLFVHFDMFLIIPTIVTEVEVDHRDPPETLSINGDANINDDPLPAIEEFHVSGDANTNNDPLPALEGLQISGDAFPGREIQATGFAINGTVSCTFNWVHQSANGSIEYIEGTTIPTYIATFGDVGSFLGVKVIPIDEMANKVMP</sequence>
<reference evidence="1 2" key="1">
    <citation type="journal article" date="2018" name="Mol. Plant">
        <title>The genome of Artemisia annua provides insight into the evolution of Asteraceae family and artemisinin biosynthesis.</title>
        <authorList>
            <person name="Shen Q."/>
            <person name="Zhang L."/>
            <person name="Liao Z."/>
            <person name="Wang S."/>
            <person name="Yan T."/>
            <person name="Shi P."/>
            <person name="Liu M."/>
            <person name="Fu X."/>
            <person name="Pan Q."/>
            <person name="Wang Y."/>
            <person name="Lv Z."/>
            <person name="Lu X."/>
            <person name="Zhang F."/>
            <person name="Jiang W."/>
            <person name="Ma Y."/>
            <person name="Chen M."/>
            <person name="Hao X."/>
            <person name="Li L."/>
            <person name="Tang Y."/>
            <person name="Lv G."/>
            <person name="Zhou Y."/>
            <person name="Sun X."/>
            <person name="Brodelius P.E."/>
            <person name="Rose J.K.C."/>
            <person name="Tang K."/>
        </authorList>
    </citation>
    <scope>NUCLEOTIDE SEQUENCE [LARGE SCALE GENOMIC DNA]</scope>
    <source>
        <strain evidence="2">cv. Huhao1</strain>
        <tissue evidence="1">Leaf</tissue>
    </source>
</reference>
<dbReference type="PANTHER" id="PTHR31149:SF10">
    <property type="entry name" value="OS05G0100900 PROTEIN"/>
    <property type="match status" value="1"/>
</dbReference>
<proteinExistence type="predicted"/>
<protein>
    <submittedName>
        <fullName evidence="1">Uncharacterized protein</fullName>
    </submittedName>
</protein>
<comment type="caution">
    <text evidence="1">The sequence shown here is derived from an EMBL/GenBank/DDBJ whole genome shotgun (WGS) entry which is preliminary data.</text>
</comment>
<evidence type="ECO:0000313" key="2">
    <source>
        <dbReference type="Proteomes" id="UP000245207"/>
    </source>
</evidence>
<dbReference type="Gene3D" id="2.60.40.2700">
    <property type="match status" value="1"/>
</dbReference>